<feature type="transmembrane region" description="Helical" evidence="1">
    <location>
        <begin position="140"/>
        <end position="157"/>
    </location>
</feature>
<proteinExistence type="predicted"/>
<dbReference type="STRING" id="89784.SAMN04489725_10188"/>
<feature type="transmembrane region" description="Helical" evidence="1">
    <location>
        <begin position="25"/>
        <end position="48"/>
    </location>
</feature>
<accession>A0A1H2Q6N8</accession>
<evidence type="ECO:0000313" key="2">
    <source>
        <dbReference type="EMBL" id="GLV12800.1"/>
    </source>
</evidence>
<sequence length="401" mass="43266">MNNAQMGQVVNLGEGGYLPWPHVSLGLRISVGLLHGCAGTLLAATLAWDHKSATLALVVAWLACTTASLTTAGLMHRLRPPVSLLVGLATATALCVALVVPTRAGTGWMAAIIISALLASGLNMTYMFEGDAVHAGARNLRWITGIAAFGAVFYALVQARDPAARNAGAVGFTFIFTMGLVIAQMMIIRRAQAEATKLSQRALLYAPLGLAELPRALKHLRPIVRYLLTGLAIALGMLGLASLLMHFVVSRLHLAGRSSQITPKLPLHSHPPQPLQPVHTWAGGTSWLLWSAVAICVAIAILWLLRQQSRLAIDVSEPTAAAITIVRRSVDEAFRLQATGDPTRKAYQARLRTWHAHGHTIGRTETPRAFSLRLPTDEQQTTDADLLKRYERVRYGRPGEP</sequence>
<reference evidence="4" key="1">
    <citation type="submission" date="2016-10" db="EMBL/GenBank/DDBJ databases">
        <authorList>
            <person name="Varghese N."/>
        </authorList>
    </citation>
    <scope>NUCLEOTIDE SEQUENCE [LARGE SCALE GENOMIC DNA]</scope>
    <source>
        <strain evidence="4">DSM 12489</strain>
    </source>
</reference>
<evidence type="ECO:0000313" key="4">
    <source>
        <dbReference type="Proteomes" id="UP000182589"/>
    </source>
</evidence>
<feature type="transmembrane region" description="Helical" evidence="1">
    <location>
        <begin position="106"/>
        <end position="128"/>
    </location>
</feature>
<keyword evidence="1" id="KW-0812">Transmembrane</keyword>
<dbReference type="Proteomes" id="UP001157137">
    <property type="component" value="Unassembled WGS sequence"/>
</dbReference>
<name>A0A1H2Q6N8_9BACL</name>
<organism evidence="3 4">
    <name type="scientific">Alicyclobacillus hesperidum</name>
    <dbReference type="NCBI Taxonomy" id="89784"/>
    <lineage>
        <taxon>Bacteria</taxon>
        <taxon>Bacillati</taxon>
        <taxon>Bacillota</taxon>
        <taxon>Bacilli</taxon>
        <taxon>Bacillales</taxon>
        <taxon>Alicyclobacillaceae</taxon>
        <taxon>Alicyclobacillus</taxon>
    </lineage>
</organism>
<evidence type="ECO:0008006" key="5">
    <source>
        <dbReference type="Google" id="ProtNLM"/>
    </source>
</evidence>
<protein>
    <recommendedName>
        <fullName evidence="5">DUF4129 domain-containing protein</fullName>
    </recommendedName>
</protein>
<reference evidence="3" key="2">
    <citation type="submission" date="2016-10" db="EMBL/GenBank/DDBJ databases">
        <authorList>
            <person name="de Groot N.N."/>
        </authorList>
    </citation>
    <scope>NUCLEOTIDE SEQUENCE [LARGE SCALE GENOMIC DNA]</scope>
    <source>
        <strain evidence="3">DSM 12489</strain>
    </source>
</reference>
<feature type="transmembrane region" description="Helical" evidence="1">
    <location>
        <begin position="169"/>
        <end position="188"/>
    </location>
</feature>
<keyword evidence="1" id="KW-1133">Transmembrane helix</keyword>
<keyword evidence="1" id="KW-0472">Membrane</keyword>
<dbReference type="EMBL" id="FNOJ01000001">
    <property type="protein sequence ID" value="SDW02324.1"/>
    <property type="molecule type" value="Genomic_DNA"/>
</dbReference>
<reference evidence="2" key="3">
    <citation type="submission" date="2023-02" db="EMBL/GenBank/DDBJ databases">
        <title>Proposal of a novel subspecies: Alicyclobacillus hesperidum subspecies aegle.</title>
        <authorList>
            <person name="Goto K."/>
            <person name="Fujii T."/>
            <person name="Yasui K."/>
            <person name="Mochida K."/>
            <person name="Kato-Tanaka Y."/>
            <person name="Morohoshi S."/>
            <person name="An S.Y."/>
            <person name="Kasai H."/>
            <person name="Yokota A."/>
        </authorList>
    </citation>
    <scope>NUCLEOTIDE SEQUENCE</scope>
    <source>
        <strain evidence="2">DSM 12766</strain>
    </source>
</reference>
<evidence type="ECO:0000313" key="3">
    <source>
        <dbReference type="EMBL" id="SDW02324.1"/>
    </source>
</evidence>
<dbReference type="RefSeq" id="WP_074691188.1">
    <property type="nucleotide sequence ID" value="NZ_BSRA01000002.1"/>
</dbReference>
<evidence type="ECO:0000256" key="1">
    <source>
        <dbReference type="SAM" id="Phobius"/>
    </source>
</evidence>
<dbReference type="Proteomes" id="UP000182589">
    <property type="component" value="Unassembled WGS sequence"/>
</dbReference>
<feature type="transmembrane region" description="Helical" evidence="1">
    <location>
        <begin position="287"/>
        <end position="305"/>
    </location>
</feature>
<feature type="transmembrane region" description="Helical" evidence="1">
    <location>
        <begin position="223"/>
        <end position="249"/>
    </location>
</feature>
<dbReference type="AlphaFoldDB" id="A0A1H2Q6N8"/>
<dbReference type="EMBL" id="BSRA01000002">
    <property type="protein sequence ID" value="GLV12800.1"/>
    <property type="molecule type" value="Genomic_DNA"/>
</dbReference>
<feature type="transmembrane region" description="Helical" evidence="1">
    <location>
        <begin position="82"/>
        <end position="100"/>
    </location>
</feature>
<keyword evidence="4" id="KW-1185">Reference proteome</keyword>
<feature type="transmembrane region" description="Helical" evidence="1">
    <location>
        <begin position="54"/>
        <end position="75"/>
    </location>
</feature>
<gene>
    <name evidence="2" type="ORF">Heshes_04840</name>
    <name evidence="3" type="ORF">SAMN04489725_10188</name>
</gene>